<dbReference type="EMBL" id="KB743291">
    <property type="protein sequence ID" value="EOA99673.1"/>
    <property type="molecule type" value="Genomic_DNA"/>
</dbReference>
<protein>
    <submittedName>
        <fullName evidence="1">Uncharacterized protein</fullName>
    </submittedName>
</protein>
<organism evidence="1 2">
    <name type="scientific">Anas platyrhynchos</name>
    <name type="common">Mallard</name>
    <name type="synonym">Anas boschas</name>
    <dbReference type="NCBI Taxonomy" id="8839"/>
    <lineage>
        <taxon>Eukaryota</taxon>
        <taxon>Metazoa</taxon>
        <taxon>Chordata</taxon>
        <taxon>Craniata</taxon>
        <taxon>Vertebrata</taxon>
        <taxon>Euteleostomi</taxon>
        <taxon>Archelosauria</taxon>
        <taxon>Archosauria</taxon>
        <taxon>Dinosauria</taxon>
        <taxon>Saurischia</taxon>
        <taxon>Theropoda</taxon>
        <taxon>Coelurosauria</taxon>
        <taxon>Aves</taxon>
        <taxon>Neognathae</taxon>
        <taxon>Galloanserae</taxon>
        <taxon>Anseriformes</taxon>
        <taxon>Anatidae</taxon>
        <taxon>Anatinae</taxon>
        <taxon>Anas</taxon>
    </lineage>
</organism>
<keyword evidence="2" id="KW-1185">Reference proteome</keyword>
<accession>R0L270</accession>
<evidence type="ECO:0000313" key="2">
    <source>
        <dbReference type="Proteomes" id="UP000296049"/>
    </source>
</evidence>
<dbReference type="Proteomes" id="UP000296049">
    <property type="component" value="Unassembled WGS sequence"/>
</dbReference>
<proteinExistence type="predicted"/>
<gene>
    <name evidence="1" type="ORF">Anapl_06331</name>
</gene>
<evidence type="ECO:0000313" key="1">
    <source>
        <dbReference type="EMBL" id="EOA99673.1"/>
    </source>
</evidence>
<sequence>MEFHLESSSVGSLVHQTSVAYTVDTCKYPQVYPLPQGFLEVRMKSRGDAQRGIYDNDEQVWQGLCHQHVAGQPCTIHLGMIPYAAFSKLALGPISLSANSLKISASGYDADCVHQGTKFFYQWFGFVSVQGPFNTEKENSETTSAMSANADLDECLQKEQFEAAMGWVSEEEAAADSAPNKVSGATRSCSLLYACAA</sequence>
<dbReference type="AlphaFoldDB" id="R0L270"/>
<reference evidence="2" key="1">
    <citation type="journal article" date="2013" name="Nat. Genet.">
        <title>The duck genome and transcriptome provide insight into an avian influenza virus reservoir species.</title>
        <authorList>
            <person name="Huang Y."/>
            <person name="Li Y."/>
            <person name="Burt D.W."/>
            <person name="Chen H."/>
            <person name="Zhang Y."/>
            <person name="Qian W."/>
            <person name="Kim H."/>
            <person name="Gan S."/>
            <person name="Zhao Y."/>
            <person name="Li J."/>
            <person name="Yi K."/>
            <person name="Feng H."/>
            <person name="Zhu P."/>
            <person name="Li B."/>
            <person name="Liu Q."/>
            <person name="Fairley S."/>
            <person name="Magor K.E."/>
            <person name="Du Z."/>
            <person name="Hu X."/>
            <person name="Goodman L."/>
            <person name="Tafer H."/>
            <person name="Vignal A."/>
            <person name="Lee T."/>
            <person name="Kim K.W."/>
            <person name="Sheng Z."/>
            <person name="An Y."/>
            <person name="Searle S."/>
            <person name="Herrero J."/>
            <person name="Groenen M.A."/>
            <person name="Crooijmans R.P."/>
            <person name="Faraut T."/>
            <person name="Cai Q."/>
            <person name="Webster R.G."/>
            <person name="Aldridge J.R."/>
            <person name="Warren W.C."/>
            <person name="Bartschat S."/>
            <person name="Kehr S."/>
            <person name="Marz M."/>
            <person name="Stadler P.F."/>
            <person name="Smith J."/>
            <person name="Kraus R.H."/>
            <person name="Zhao Y."/>
            <person name="Ren L."/>
            <person name="Fei J."/>
            <person name="Morisson M."/>
            <person name="Kaiser P."/>
            <person name="Griffin D.K."/>
            <person name="Rao M."/>
            <person name="Pitel F."/>
            <person name="Wang J."/>
            <person name="Li N."/>
        </authorList>
    </citation>
    <scope>NUCLEOTIDE SEQUENCE [LARGE SCALE GENOMIC DNA]</scope>
</reference>
<name>R0L270_ANAPL</name>